<comment type="cofactor">
    <cofactor evidence="1">
        <name>FAD</name>
        <dbReference type="ChEBI" id="CHEBI:57692"/>
    </cofactor>
</comment>
<dbReference type="PANTHER" id="PTHR45754">
    <property type="entry name" value="METHYLENETETRAHYDROFOLATE REDUCTASE"/>
    <property type="match status" value="1"/>
</dbReference>
<evidence type="ECO:0000256" key="1">
    <source>
        <dbReference type="ARBA" id="ARBA00001974"/>
    </source>
</evidence>
<evidence type="ECO:0000256" key="7">
    <source>
        <dbReference type="RuleBase" id="RU004254"/>
    </source>
</evidence>
<dbReference type="Proteomes" id="UP000815677">
    <property type="component" value="Unassembled WGS sequence"/>
</dbReference>
<evidence type="ECO:0000313" key="9">
    <source>
        <dbReference type="EMBL" id="GAT48285.1"/>
    </source>
</evidence>
<sequence>MIDEALQEAKQRGITNILALRGDPPRGEEEWTPIDPRFKNGTDLVKYIQSNPDYASHFCVGVIYLVLSFGSCQSFFYLSAPHTMSAADGLDAALSRLETAVNSLPDSLHIGRRDSPLVAHLTPPGTSERNTDADGFPTHDEGAYFAFNKPWERAFQNQAKPAVRNQLVSCGKYGTGIAFHGNIMMDRSMPFL</sequence>
<evidence type="ECO:0000256" key="2">
    <source>
        <dbReference type="ARBA" id="ARBA00004777"/>
    </source>
</evidence>
<keyword evidence="4" id="KW-0285">Flavoprotein</keyword>
<dbReference type="SUPFAM" id="SSF51730">
    <property type="entry name" value="FAD-linked oxidoreductase"/>
    <property type="match status" value="1"/>
</dbReference>
<comment type="pathway">
    <text evidence="2 7">One-carbon metabolism; tetrahydrofolate interconversion.</text>
</comment>
<dbReference type="InterPro" id="IPR003171">
    <property type="entry name" value="Mehydrof_redctse-like"/>
</dbReference>
<protein>
    <submittedName>
        <fullName evidence="9">MTHFR-domain-containing protein</fullName>
    </submittedName>
</protein>
<evidence type="ECO:0000256" key="8">
    <source>
        <dbReference type="SAM" id="MobiDB-lite"/>
    </source>
</evidence>
<comment type="similarity">
    <text evidence="3">Belongs to the methylenetetrahydrofolate reductase family.</text>
</comment>
<name>A0ABQ0LBA1_MYCCL</name>
<accession>A0ABQ0LBA1</accession>
<dbReference type="Pfam" id="PF02219">
    <property type="entry name" value="MTHFR"/>
    <property type="match status" value="1"/>
</dbReference>
<evidence type="ECO:0000256" key="4">
    <source>
        <dbReference type="ARBA" id="ARBA00022630"/>
    </source>
</evidence>
<dbReference type="Gene3D" id="3.20.20.220">
    <property type="match status" value="1"/>
</dbReference>
<keyword evidence="6" id="KW-0560">Oxidoreductase</keyword>
<keyword evidence="5" id="KW-0274">FAD</keyword>
<organism evidence="9 10">
    <name type="scientific">Mycena chlorophos</name>
    <name type="common">Agaric fungus</name>
    <name type="synonym">Agaricus chlorophos</name>
    <dbReference type="NCBI Taxonomy" id="658473"/>
    <lineage>
        <taxon>Eukaryota</taxon>
        <taxon>Fungi</taxon>
        <taxon>Dikarya</taxon>
        <taxon>Basidiomycota</taxon>
        <taxon>Agaricomycotina</taxon>
        <taxon>Agaricomycetes</taxon>
        <taxon>Agaricomycetidae</taxon>
        <taxon>Agaricales</taxon>
        <taxon>Marasmiineae</taxon>
        <taxon>Mycenaceae</taxon>
        <taxon>Mycena</taxon>
    </lineage>
</organism>
<dbReference type="EMBL" id="DF844422">
    <property type="protein sequence ID" value="GAT48285.1"/>
    <property type="molecule type" value="Genomic_DNA"/>
</dbReference>
<dbReference type="PANTHER" id="PTHR45754:SF1">
    <property type="entry name" value="METHYLENETETRAHYDROFOLATE REDUCTASE 1"/>
    <property type="match status" value="1"/>
</dbReference>
<evidence type="ECO:0000256" key="5">
    <source>
        <dbReference type="ARBA" id="ARBA00022827"/>
    </source>
</evidence>
<evidence type="ECO:0000313" key="10">
    <source>
        <dbReference type="Proteomes" id="UP000815677"/>
    </source>
</evidence>
<evidence type="ECO:0000256" key="3">
    <source>
        <dbReference type="ARBA" id="ARBA00006743"/>
    </source>
</evidence>
<reference evidence="9" key="1">
    <citation type="submission" date="2014-09" db="EMBL/GenBank/DDBJ databases">
        <title>Genome sequence of the luminous mushroom Mycena chlorophos for searching fungal bioluminescence genes.</title>
        <authorList>
            <person name="Tanaka Y."/>
            <person name="Kasuga D."/>
            <person name="Oba Y."/>
            <person name="Hase S."/>
            <person name="Sato K."/>
            <person name="Oba Y."/>
            <person name="Sakakibara Y."/>
        </authorList>
    </citation>
    <scope>NUCLEOTIDE SEQUENCE</scope>
</reference>
<feature type="region of interest" description="Disordered" evidence="8">
    <location>
        <begin position="116"/>
        <end position="136"/>
    </location>
</feature>
<proteinExistence type="inferred from homology"/>
<dbReference type="InterPro" id="IPR029041">
    <property type="entry name" value="FAD-linked_oxidoreductase-like"/>
</dbReference>
<evidence type="ECO:0000256" key="6">
    <source>
        <dbReference type="ARBA" id="ARBA00023002"/>
    </source>
</evidence>
<keyword evidence="10" id="KW-1185">Reference proteome</keyword>
<gene>
    <name evidence="9" type="ORF">MCHLO_05706</name>
</gene>